<reference evidence="1 2" key="1">
    <citation type="submission" date="2014-04" db="EMBL/GenBank/DDBJ databases">
        <authorList>
            <consortium name="DOE Joint Genome Institute"/>
            <person name="Kuo A."/>
            <person name="Kohler A."/>
            <person name="Costa M.D."/>
            <person name="Nagy L.G."/>
            <person name="Floudas D."/>
            <person name="Copeland A."/>
            <person name="Barry K.W."/>
            <person name="Cichocki N."/>
            <person name="Veneault-Fourrey C."/>
            <person name="LaButti K."/>
            <person name="Lindquist E.A."/>
            <person name="Lipzen A."/>
            <person name="Lundell T."/>
            <person name="Morin E."/>
            <person name="Murat C."/>
            <person name="Sun H."/>
            <person name="Tunlid A."/>
            <person name="Henrissat B."/>
            <person name="Grigoriev I.V."/>
            <person name="Hibbett D.S."/>
            <person name="Martin F."/>
            <person name="Nordberg H.P."/>
            <person name="Cantor M.N."/>
            <person name="Hua S.X."/>
        </authorList>
    </citation>
    <scope>NUCLEOTIDE SEQUENCE [LARGE SCALE GENOMIC DNA]</scope>
    <source>
        <strain evidence="1 2">441</strain>
    </source>
</reference>
<feature type="non-terminal residue" evidence="1">
    <location>
        <position position="61"/>
    </location>
</feature>
<proteinExistence type="predicted"/>
<accession>A0A0C9YP37</accession>
<sequence length="61" mass="7084">MKKRYKPDCPQEIANHFRHHLILLYFSIVDLRVLRASYACDLGGSTGFVGVRLALRTYYPI</sequence>
<protein>
    <submittedName>
        <fullName evidence="1">Uncharacterized protein</fullName>
    </submittedName>
</protein>
<keyword evidence="2" id="KW-1185">Reference proteome</keyword>
<name>A0A0C9YP37_9AGAM</name>
<organism evidence="1 2">
    <name type="scientific">Pisolithus microcarpus 441</name>
    <dbReference type="NCBI Taxonomy" id="765257"/>
    <lineage>
        <taxon>Eukaryota</taxon>
        <taxon>Fungi</taxon>
        <taxon>Dikarya</taxon>
        <taxon>Basidiomycota</taxon>
        <taxon>Agaricomycotina</taxon>
        <taxon>Agaricomycetes</taxon>
        <taxon>Agaricomycetidae</taxon>
        <taxon>Boletales</taxon>
        <taxon>Sclerodermatineae</taxon>
        <taxon>Pisolithaceae</taxon>
        <taxon>Pisolithus</taxon>
    </lineage>
</organism>
<evidence type="ECO:0000313" key="1">
    <source>
        <dbReference type="EMBL" id="KIK12097.1"/>
    </source>
</evidence>
<dbReference type="Proteomes" id="UP000054018">
    <property type="component" value="Unassembled WGS sequence"/>
</dbReference>
<dbReference type="HOGENOM" id="CLU_2929087_0_0_1"/>
<dbReference type="EMBL" id="KN834117">
    <property type="protein sequence ID" value="KIK12097.1"/>
    <property type="molecule type" value="Genomic_DNA"/>
</dbReference>
<evidence type="ECO:0000313" key="2">
    <source>
        <dbReference type="Proteomes" id="UP000054018"/>
    </source>
</evidence>
<reference evidence="2" key="2">
    <citation type="submission" date="2015-01" db="EMBL/GenBank/DDBJ databases">
        <title>Evolutionary Origins and Diversification of the Mycorrhizal Mutualists.</title>
        <authorList>
            <consortium name="DOE Joint Genome Institute"/>
            <consortium name="Mycorrhizal Genomics Consortium"/>
            <person name="Kohler A."/>
            <person name="Kuo A."/>
            <person name="Nagy L.G."/>
            <person name="Floudas D."/>
            <person name="Copeland A."/>
            <person name="Barry K.W."/>
            <person name="Cichocki N."/>
            <person name="Veneault-Fourrey C."/>
            <person name="LaButti K."/>
            <person name="Lindquist E.A."/>
            <person name="Lipzen A."/>
            <person name="Lundell T."/>
            <person name="Morin E."/>
            <person name="Murat C."/>
            <person name="Riley R."/>
            <person name="Ohm R."/>
            <person name="Sun H."/>
            <person name="Tunlid A."/>
            <person name="Henrissat B."/>
            <person name="Grigoriev I.V."/>
            <person name="Hibbett D.S."/>
            <person name="Martin F."/>
        </authorList>
    </citation>
    <scope>NUCLEOTIDE SEQUENCE [LARGE SCALE GENOMIC DNA]</scope>
    <source>
        <strain evidence="2">441</strain>
    </source>
</reference>
<dbReference type="AlphaFoldDB" id="A0A0C9YP37"/>
<gene>
    <name evidence="1" type="ORF">PISMIDRAFT_689810</name>
</gene>